<feature type="signal peptide" evidence="1">
    <location>
        <begin position="1"/>
        <end position="18"/>
    </location>
</feature>
<proteinExistence type="predicted"/>
<organism evidence="2 3">
    <name type="scientific">Acrobeloides nanus</name>
    <dbReference type="NCBI Taxonomy" id="290746"/>
    <lineage>
        <taxon>Eukaryota</taxon>
        <taxon>Metazoa</taxon>
        <taxon>Ecdysozoa</taxon>
        <taxon>Nematoda</taxon>
        <taxon>Chromadorea</taxon>
        <taxon>Rhabditida</taxon>
        <taxon>Tylenchina</taxon>
        <taxon>Cephalobomorpha</taxon>
        <taxon>Cephaloboidea</taxon>
        <taxon>Cephalobidae</taxon>
        <taxon>Acrobeloides</taxon>
    </lineage>
</organism>
<dbReference type="AlphaFoldDB" id="A0A914DET4"/>
<keyword evidence="2" id="KW-1185">Reference proteome</keyword>
<keyword evidence="1" id="KW-0732">Signal</keyword>
<evidence type="ECO:0000313" key="3">
    <source>
        <dbReference type="WBParaSite" id="ACRNAN_scaffold2316.g14993.t1"/>
    </source>
</evidence>
<dbReference type="Proteomes" id="UP000887540">
    <property type="component" value="Unplaced"/>
</dbReference>
<accession>A0A914DET4</accession>
<name>A0A914DET4_9BILA</name>
<evidence type="ECO:0000313" key="2">
    <source>
        <dbReference type="Proteomes" id="UP000887540"/>
    </source>
</evidence>
<reference evidence="3" key="1">
    <citation type="submission" date="2022-11" db="UniProtKB">
        <authorList>
            <consortium name="WormBaseParasite"/>
        </authorList>
    </citation>
    <scope>IDENTIFICATION</scope>
</reference>
<sequence>MKYLLCIILVILLGFVHGEIFGLRDASETHVRVARQFGWGPFAGPYGSGGFGRGQYGSGGFGRGPYGSGGFGRGPYGSGGFGRGPYG</sequence>
<feature type="chain" id="PRO_5036972905" evidence="1">
    <location>
        <begin position="19"/>
        <end position="87"/>
    </location>
</feature>
<dbReference type="WBParaSite" id="ACRNAN_scaffold2316.g14993.t1">
    <property type="protein sequence ID" value="ACRNAN_scaffold2316.g14993.t1"/>
    <property type="gene ID" value="ACRNAN_scaffold2316.g14993"/>
</dbReference>
<evidence type="ECO:0000256" key="1">
    <source>
        <dbReference type="SAM" id="SignalP"/>
    </source>
</evidence>
<protein>
    <submittedName>
        <fullName evidence="3">Uncharacterized protein</fullName>
    </submittedName>
</protein>